<keyword evidence="1" id="KW-0808">Transferase</keyword>
<gene>
    <name evidence="1" type="ORF">KCX82_04290</name>
</gene>
<keyword evidence="1" id="KW-0418">Kinase</keyword>
<reference evidence="1" key="1">
    <citation type="submission" date="2021-04" db="EMBL/GenBank/DDBJ databases">
        <title>Sinoanaerobacter chloroacetimidivorans sp. nov., an obligate anaerobic bacterium isolated from anaerobic sludge.</title>
        <authorList>
            <person name="Bao Y."/>
        </authorList>
    </citation>
    <scope>NUCLEOTIDE SEQUENCE</scope>
    <source>
        <strain evidence="1">BAD-6</strain>
    </source>
</reference>
<sequence length="185" mass="21449">MLERKTSCIHFGQMNLLNEIRTLWIEHVLWTRTLIISIASGLMDQEAVTARLLRNPTDFANVLEIYYGKEKANIFRNLLEEHLKIGGALVTSAKEGNAKAVEQYTKKWYDNADEIADFLALINPFWDRQTWQNLLYEHLKMTTDLAVARISGEYTKDIVIFDMIQDQALEMADYMATGIIKQFRV</sequence>
<accession>A0A8J8B0S5</accession>
<reference evidence="1" key="2">
    <citation type="submission" date="2021-04" db="EMBL/GenBank/DDBJ databases">
        <authorList>
            <person name="Liu J."/>
        </authorList>
    </citation>
    <scope>NUCLEOTIDE SEQUENCE</scope>
    <source>
        <strain evidence="1">BAD-6</strain>
    </source>
</reference>
<proteinExistence type="predicted"/>
<evidence type="ECO:0000313" key="2">
    <source>
        <dbReference type="Proteomes" id="UP000675664"/>
    </source>
</evidence>
<protein>
    <submittedName>
        <fullName evidence="1">Acetylglutamate kinase</fullName>
    </submittedName>
</protein>
<organism evidence="1 2">
    <name type="scientific">Sinanaerobacter chloroacetimidivorans</name>
    <dbReference type="NCBI Taxonomy" id="2818044"/>
    <lineage>
        <taxon>Bacteria</taxon>
        <taxon>Bacillati</taxon>
        <taxon>Bacillota</taxon>
        <taxon>Clostridia</taxon>
        <taxon>Peptostreptococcales</taxon>
        <taxon>Anaerovoracaceae</taxon>
        <taxon>Sinanaerobacter</taxon>
    </lineage>
</organism>
<keyword evidence="2" id="KW-1185">Reference proteome</keyword>
<comment type="caution">
    <text evidence="1">The sequence shown here is derived from an EMBL/GenBank/DDBJ whole genome shotgun (WGS) entry which is preliminary data.</text>
</comment>
<name>A0A8J8B0S5_9FIRM</name>
<evidence type="ECO:0000313" key="1">
    <source>
        <dbReference type="EMBL" id="MBR0597082.1"/>
    </source>
</evidence>
<dbReference type="Proteomes" id="UP000675664">
    <property type="component" value="Unassembled WGS sequence"/>
</dbReference>
<dbReference type="GO" id="GO:0016301">
    <property type="term" value="F:kinase activity"/>
    <property type="evidence" value="ECO:0007669"/>
    <property type="project" value="UniProtKB-KW"/>
</dbReference>
<dbReference type="EMBL" id="JAGSND010000002">
    <property type="protein sequence ID" value="MBR0597082.1"/>
    <property type="molecule type" value="Genomic_DNA"/>
</dbReference>
<dbReference type="AlphaFoldDB" id="A0A8J8B0S5"/>